<dbReference type="PANTHER" id="PTHR14969">
    <property type="entry name" value="SPHINGOSINE-1-PHOSPHATE PHOSPHOHYDROLASE"/>
    <property type="match status" value="1"/>
</dbReference>
<gene>
    <name evidence="10" type="ORF">O3M35_007973</name>
</gene>
<name>A0AAW1DBV8_9HEMI</name>
<comment type="caution">
    <text evidence="10">The sequence shown here is derived from an EMBL/GenBank/DDBJ whole genome shotgun (WGS) entry which is preliminary data.</text>
</comment>
<evidence type="ECO:0000256" key="4">
    <source>
        <dbReference type="ARBA" id="ARBA00022824"/>
    </source>
</evidence>
<sequence length="416" mass="47177">MWKWINYLKDPYLVLDVQKYFGVYPIDDRFDKRQSNILNGNLVNNKKKEKSLNTLSNGSAATIYSDDNESAVTSSSDTETKQYVVTNKFWYYLFVLGTELGDELFYASFIPFWFWNIDGAVGRRVVMVWTTIMCIGQGIKDIVCWPRPASPPVFRLQQKWALEYGMPSTHAMVGISIPFSVLLYTMQRYEYPVIIGFVIAVLWCTVISVSRLYLGMHTVLDVIVGLLLASLLMLPIVPLVDHLDRYILTSQWSPVLLLSISILIIAFYPKSNVWTPTRQDTTMVMSVCVGVHIGAWTNYQLGIMSEPQMPPPYSVIWPSYEMLGLALLRVALGFSCILATRAVCKSASYATLCFLLRLNSTDLRRSVHTGPSSAKNTVELCYKYITYAAMGFNTVHLLPSVFSLLGIHRPSFYTEI</sequence>
<evidence type="ECO:0000256" key="2">
    <source>
        <dbReference type="ARBA" id="ARBA00022692"/>
    </source>
</evidence>
<dbReference type="EMBL" id="JAPXFL010000004">
    <property type="protein sequence ID" value="KAK9508276.1"/>
    <property type="molecule type" value="Genomic_DNA"/>
</dbReference>
<protein>
    <recommendedName>
        <fullName evidence="9">Phosphatidic acid phosphatase type 2/haloperoxidase domain-containing protein</fullName>
    </recommendedName>
</protein>
<dbReference type="Pfam" id="PF01569">
    <property type="entry name" value="PAP2"/>
    <property type="match status" value="1"/>
</dbReference>
<dbReference type="Gene3D" id="1.20.144.10">
    <property type="entry name" value="Phosphatidic acid phosphatase type 2/haloperoxidase"/>
    <property type="match status" value="1"/>
</dbReference>
<comment type="similarity">
    <text evidence="7">Belongs to the type 2 lipid phosphate phosphatase family.</text>
</comment>
<feature type="transmembrane region" description="Helical" evidence="8">
    <location>
        <begin position="319"/>
        <end position="339"/>
    </location>
</feature>
<dbReference type="CDD" id="cd03388">
    <property type="entry name" value="PAP2_SPPase1"/>
    <property type="match status" value="1"/>
</dbReference>
<dbReference type="PANTHER" id="PTHR14969:SF28">
    <property type="entry name" value="DIHYDROSPHINGOSINE 1-PHOSPHATE PHOSPHATASE LCB3-RELATED"/>
    <property type="match status" value="1"/>
</dbReference>
<evidence type="ECO:0000256" key="8">
    <source>
        <dbReference type="SAM" id="Phobius"/>
    </source>
</evidence>
<feature type="transmembrane region" description="Helical" evidence="8">
    <location>
        <begin position="164"/>
        <end position="185"/>
    </location>
</feature>
<evidence type="ECO:0000313" key="11">
    <source>
        <dbReference type="Proteomes" id="UP001461498"/>
    </source>
</evidence>
<dbReference type="SUPFAM" id="SSF48317">
    <property type="entry name" value="Acid phosphatase/Vanadium-dependent haloperoxidase"/>
    <property type="match status" value="1"/>
</dbReference>
<evidence type="ECO:0000256" key="6">
    <source>
        <dbReference type="ARBA" id="ARBA00023136"/>
    </source>
</evidence>
<dbReference type="InterPro" id="IPR000326">
    <property type="entry name" value="PAP2/HPO"/>
</dbReference>
<feature type="transmembrane region" description="Helical" evidence="8">
    <location>
        <begin position="89"/>
        <end position="114"/>
    </location>
</feature>
<evidence type="ECO:0000256" key="3">
    <source>
        <dbReference type="ARBA" id="ARBA00022801"/>
    </source>
</evidence>
<evidence type="ECO:0000256" key="1">
    <source>
        <dbReference type="ARBA" id="ARBA00004477"/>
    </source>
</evidence>
<evidence type="ECO:0000259" key="9">
    <source>
        <dbReference type="SMART" id="SM00014"/>
    </source>
</evidence>
<feature type="transmembrane region" description="Helical" evidence="8">
    <location>
        <begin position="191"/>
        <end position="214"/>
    </location>
</feature>
<keyword evidence="2 8" id="KW-0812">Transmembrane</keyword>
<keyword evidence="4" id="KW-0256">Endoplasmic reticulum</keyword>
<keyword evidence="6 8" id="KW-0472">Membrane</keyword>
<keyword evidence="5 8" id="KW-1133">Transmembrane helix</keyword>
<feature type="transmembrane region" description="Helical" evidence="8">
    <location>
        <begin position="219"/>
        <end position="240"/>
    </location>
</feature>
<dbReference type="GO" id="GO:0042392">
    <property type="term" value="F:sphingosine-1-phosphate phosphatase activity"/>
    <property type="evidence" value="ECO:0007669"/>
    <property type="project" value="TreeGrafter"/>
</dbReference>
<dbReference type="GO" id="GO:0005789">
    <property type="term" value="C:endoplasmic reticulum membrane"/>
    <property type="evidence" value="ECO:0007669"/>
    <property type="project" value="UniProtKB-SubCell"/>
</dbReference>
<keyword evidence="11" id="KW-1185">Reference proteome</keyword>
<evidence type="ECO:0000313" key="10">
    <source>
        <dbReference type="EMBL" id="KAK9508276.1"/>
    </source>
</evidence>
<comment type="subcellular location">
    <subcellularLocation>
        <location evidence="1">Endoplasmic reticulum membrane</location>
        <topology evidence="1">Multi-pass membrane protein</topology>
    </subcellularLocation>
</comment>
<dbReference type="Proteomes" id="UP001461498">
    <property type="component" value="Unassembled WGS sequence"/>
</dbReference>
<keyword evidence="3" id="KW-0378">Hydrolase</keyword>
<dbReference type="GO" id="GO:0006670">
    <property type="term" value="P:sphingosine metabolic process"/>
    <property type="evidence" value="ECO:0007669"/>
    <property type="project" value="TreeGrafter"/>
</dbReference>
<reference evidence="10 11" key="1">
    <citation type="submission" date="2022-12" db="EMBL/GenBank/DDBJ databases">
        <title>Chromosome-level genome assembly of true bugs.</title>
        <authorList>
            <person name="Ma L."/>
            <person name="Li H."/>
        </authorList>
    </citation>
    <scope>NUCLEOTIDE SEQUENCE [LARGE SCALE GENOMIC DNA]</scope>
    <source>
        <strain evidence="10">Lab_2022b</strain>
    </source>
</reference>
<accession>A0AAW1DBV8</accession>
<evidence type="ECO:0000256" key="5">
    <source>
        <dbReference type="ARBA" id="ARBA00022989"/>
    </source>
</evidence>
<feature type="transmembrane region" description="Helical" evidence="8">
    <location>
        <begin position="252"/>
        <end position="269"/>
    </location>
</feature>
<organism evidence="10 11">
    <name type="scientific">Rhynocoris fuscipes</name>
    <dbReference type="NCBI Taxonomy" id="488301"/>
    <lineage>
        <taxon>Eukaryota</taxon>
        <taxon>Metazoa</taxon>
        <taxon>Ecdysozoa</taxon>
        <taxon>Arthropoda</taxon>
        <taxon>Hexapoda</taxon>
        <taxon>Insecta</taxon>
        <taxon>Pterygota</taxon>
        <taxon>Neoptera</taxon>
        <taxon>Paraneoptera</taxon>
        <taxon>Hemiptera</taxon>
        <taxon>Heteroptera</taxon>
        <taxon>Panheteroptera</taxon>
        <taxon>Cimicomorpha</taxon>
        <taxon>Reduviidae</taxon>
        <taxon>Harpactorinae</taxon>
        <taxon>Harpactorini</taxon>
        <taxon>Rhynocoris</taxon>
    </lineage>
</organism>
<feature type="domain" description="Phosphatidic acid phosphatase type 2/haloperoxidase" evidence="9">
    <location>
        <begin position="123"/>
        <end position="237"/>
    </location>
</feature>
<dbReference type="AlphaFoldDB" id="A0AAW1DBV8"/>
<dbReference type="InterPro" id="IPR036938">
    <property type="entry name" value="PAP2/HPO_sf"/>
</dbReference>
<evidence type="ECO:0000256" key="7">
    <source>
        <dbReference type="ARBA" id="ARBA00038324"/>
    </source>
</evidence>
<dbReference type="SMART" id="SM00014">
    <property type="entry name" value="acidPPc"/>
    <property type="match status" value="1"/>
</dbReference>
<proteinExistence type="inferred from homology"/>